<reference evidence="1" key="1">
    <citation type="submission" date="2017-05" db="UniProtKB">
        <authorList>
            <consortium name="EnsemblMetazoa"/>
        </authorList>
    </citation>
    <scope>IDENTIFICATION</scope>
</reference>
<dbReference type="EnsemblMetazoa" id="Aqu2.1.02840_001">
    <property type="protein sequence ID" value="Aqu2.1.02840_001"/>
    <property type="gene ID" value="Aqu2.1.02840"/>
</dbReference>
<proteinExistence type="predicted"/>
<name>A0A1X7SL88_AMPQE</name>
<dbReference type="AlphaFoldDB" id="A0A1X7SL88"/>
<dbReference type="InParanoid" id="A0A1X7SL88"/>
<accession>A0A1X7SL88</accession>
<protein>
    <submittedName>
        <fullName evidence="1">Uncharacterized protein</fullName>
    </submittedName>
</protein>
<organism evidence="1">
    <name type="scientific">Amphimedon queenslandica</name>
    <name type="common">Sponge</name>
    <dbReference type="NCBI Taxonomy" id="400682"/>
    <lineage>
        <taxon>Eukaryota</taxon>
        <taxon>Metazoa</taxon>
        <taxon>Porifera</taxon>
        <taxon>Demospongiae</taxon>
        <taxon>Heteroscleromorpha</taxon>
        <taxon>Haplosclerida</taxon>
        <taxon>Niphatidae</taxon>
        <taxon>Amphimedon</taxon>
    </lineage>
</organism>
<sequence length="93" mass="10625">MTSQFKSIRFSVPIPIRWYMFEIKMNEEGLVCDKEVISLKSCYTIVILERLSASAAALDIYAVVTYFHQKHRRHPVALSVVPIDNLLPEGSVL</sequence>
<evidence type="ECO:0000313" key="1">
    <source>
        <dbReference type="EnsemblMetazoa" id="Aqu2.1.02840_001"/>
    </source>
</evidence>